<protein>
    <submittedName>
        <fullName evidence="2">Uncharacterized protein</fullName>
    </submittedName>
</protein>
<dbReference type="PANTHER" id="PTHR45752:SF195">
    <property type="entry name" value="LEUCINE-RICH REPEAT (LRR) FAMILY PROTEIN-RELATED"/>
    <property type="match status" value="1"/>
</dbReference>
<dbReference type="PANTHER" id="PTHR45752">
    <property type="entry name" value="LEUCINE-RICH REPEAT-CONTAINING"/>
    <property type="match status" value="1"/>
</dbReference>
<reference evidence="2 3" key="1">
    <citation type="journal article" date="2019" name="G3 (Bethesda)">
        <title>Sequencing of a Wild Apple (Malus baccata) Genome Unravels the Differences Between Cultivated and Wild Apple Species Regarding Disease Resistance and Cold Tolerance.</title>
        <authorList>
            <person name="Chen X."/>
        </authorList>
    </citation>
    <scope>NUCLEOTIDE SEQUENCE [LARGE SCALE GENOMIC DNA]</scope>
    <source>
        <strain evidence="3">cv. Shandingzi</strain>
        <tissue evidence="2">Leaves</tissue>
    </source>
</reference>
<evidence type="ECO:0000256" key="1">
    <source>
        <dbReference type="SAM" id="MobiDB-lite"/>
    </source>
</evidence>
<feature type="compositionally biased region" description="Basic and acidic residues" evidence="1">
    <location>
        <begin position="416"/>
        <end position="425"/>
    </location>
</feature>
<gene>
    <name evidence="2" type="ORF">C1H46_039044</name>
</gene>
<dbReference type="SUPFAM" id="SSF52047">
    <property type="entry name" value="RNI-like"/>
    <property type="match status" value="1"/>
</dbReference>
<comment type="caution">
    <text evidence="2">The sequence shown here is derived from an EMBL/GenBank/DDBJ whole genome shotgun (WGS) entry which is preliminary data.</text>
</comment>
<dbReference type="Proteomes" id="UP000315295">
    <property type="component" value="Unassembled WGS sequence"/>
</dbReference>
<name>A0A540KN54_MALBA</name>
<dbReference type="AlphaFoldDB" id="A0A540KN54"/>
<sequence length="502" mass="56696">MKDCKSIRMLNKNIGKLKLLKTLIISGCSNLNESSVDMMRNMESLNVLEADEIPVNQVLTAGGQLIESWPARSSYIFWTSLPRSLVSLSLSGRNLSNEDFPMELGNLSSLEKLNLQYTSVCSLPSCIKGLKKLCELNFGGCKSLKELVGLPKVKHVFVTDCTSLEKGLCEYGIFSTFLPGNQVPGRFGHRSSDAGTSISCRVPSLPPNYVIRGLNIFAVYALSEHSSFHLFNNPLFKKVWNKSKSLKWIYNPQMYGIPREGEDMVWLSHWKLEGELLGGNEVVVSVFMQPGVFHLKEFGVELVYEKHENNITSKQHNTWTDPYYPCVIGGDLSSREATEGTYWLCWRAHSPDAIAWFDYLDRDFDDHELDTVTQLGEEEEEEEEEEKQLQDDPMLLPAATGRLPSDSEDENNGSKNDIEISESSKKGSQGNDNDVQSAAKDVADEELMQCLEILNNMEELDDDTYSKALKLFHGDATWRKLFVSMPDKRKKPFILRLGSRKD</sequence>
<feature type="region of interest" description="Disordered" evidence="1">
    <location>
        <begin position="374"/>
        <end position="437"/>
    </location>
</feature>
<evidence type="ECO:0000313" key="3">
    <source>
        <dbReference type="Proteomes" id="UP000315295"/>
    </source>
</evidence>
<keyword evidence="3" id="KW-1185">Reference proteome</keyword>
<feature type="compositionally biased region" description="Acidic residues" evidence="1">
    <location>
        <begin position="376"/>
        <end position="386"/>
    </location>
</feature>
<dbReference type="InterPro" id="IPR050715">
    <property type="entry name" value="LRR-SigEffector_domain"/>
</dbReference>
<proteinExistence type="predicted"/>
<organism evidence="2 3">
    <name type="scientific">Malus baccata</name>
    <name type="common">Siberian crab apple</name>
    <name type="synonym">Pyrus baccata</name>
    <dbReference type="NCBI Taxonomy" id="106549"/>
    <lineage>
        <taxon>Eukaryota</taxon>
        <taxon>Viridiplantae</taxon>
        <taxon>Streptophyta</taxon>
        <taxon>Embryophyta</taxon>
        <taxon>Tracheophyta</taxon>
        <taxon>Spermatophyta</taxon>
        <taxon>Magnoliopsida</taxon>
        <taxon>eudicotyledons</taxon>
        <taxon>Gunneridae</taxon>
        <taxon>Pentapetalae</taxon>
        <taxon>rosids</taxon>
        <taxon>fabids</taxon>
        <taxon>Rosales</taxon>
        <taxon>Rosaceae</taxon>
        <taxon>Amygdaloideae</taxon>
        <taxon>Maleae</taxon>
        <taxon>Malus</taxon>
    </lineage>
</organism>
<evidence type="ECO:0000313" key="2">
    <source>
        <dbReference type="EMBL" id="TQD75432.1"/>
    </source>
</evidence>
<feature type="compositionally biased region" description="Polar residues" evidence="1">
    <location>
        <begin position="426"/>
        <end position="436"/>
    </location>
</feature>
<dbReference type="EMBL" id="VIEB01001100">
    <property type="protein sequence ID" value="TQD75432.1"/>
    <property type="molecule type" value="Genomic_DNA"/>
</dbReference>
<accession>A0A540KN54</accession>
<dbReference type="Gene3D" id="3.80.10.10">
    <property type="entry name" value="Ribonuclease Inhibitor"/>
    <property type="match status" value="1"/>
</dbReference>
<dbReference type="InterPro" id="IPR032675">
    <property type="entry name" value="LRR_dom_sf"/>
</dbReference>